<feature type="transmembrane region" description="Helical" evidence="2">
    <location>
        <begin position="207"/>
        <end position="229"/>
    </location>
</feature>
<evidence type="ECO:0000256" key="1">
    <source>
        <dbReference type="SAM" id="MobiDB-lite"/>
    </source>
</evidence>
<feature type="region of interest" description="Disordered" evidence="1">
    <location>
        <begin position="238"/>
        <end position="305"/>
    </location>
</feature>
<keyword evidence="2" id="KW-0812">Transmembrane</keyword>
<dbReference type="AlphaFoldDB" id="A0AAI9X2S6"/>
<reference evidence="3" key="2">
    <citation type="journal article" date="2016" name="Fungal Biol.">
        <title>Ochratoxin A production by Penicillium thymicola.</title>
        <authorList>
            <person name="Nguyen H.D.T."/>
            <person name="McMullin D.R."/>
            <person name="Ponomareva E."/>
            <person name="Riley R."/>
            <person name="Pomraning K.R."/>
            <person name="Baker S.E."/>
            <person name="Seifert K.A."/>
        </authorList>
    </citation>
    <scope>NUCLEOTIDE SEQUENCE</scope>
    <source>
        <strain evidence="3">DAOM 180753</strain>
    </source>
</reference>
<dbReference type="EMBL" id="LACB01000839">
    <property type="protein sequence ID" value="KAJ9481274.1"/>
    <property type="molecule type" value="Genomic_DNA"/>
</dbReference>
<evidence type="ECO:0000256" key="2">
    <source>
        <dbReference type="SAM" id="Phobius"/>
    </source>
</evidence>
<name>A0AAI9X2S6_PENTH</name>
<keyword evidence="2" id="KW-1133">Transmembrane helix</keyword>
<feature type="compositionally biased region" description="Low complexity" evidence="1">
    <location>
        <begin position="182"/>
        <end position="195"/>
    </location>
</feature>
<accession>A0AAI9X2S6</accession>
<comment type="caution">
    <text evidence="3">The sequence shown here is derived from an EMBL/GenBank/DDBJ whole genome shotgun (WGS) entry which is preliminary data.</text>
</comment>
<gene>
    <name evidence="3" type="ORF">VN97_g12218</name>
</gene>
<organism evidence="3 4">
    <name type="scientific">Penicillium thymicola</name>
    <dbReference type="NCBI Taxonomy" id="293382"/>
    <lineage>
        <taxon>Eukaryota</taxon>
        <taxon>Fungi</taxon>
        <taxon>Dikarya</taxon>
        <taxon>Ascomycota</taxon>
        <taxon>Pezizomycotina</taxon>
        <taxon>Eurotiomycetes</taxon>
        <taxon>Eurotiomycetidae</taxon>
        <taxon>Eurotiales</taxon>
        <taxon>Aspergillaceae</taxon>
        <taxon>Penicillium</taxon>
    </lineage>
</organism>
<reference evidence="3" key="1">
    <citation type="submission" date="2015-06" db="EMBL/GenBank/DDBJ databases">
        <authorList>
            <person name="Nguyen H."/>
        </authorList>
    </citation>
    <scope>NUCLEOTIDE SEQUENCE</scope>
    <source>
        <strain evidence="3">DAOM 180753</strain>
    </source>
</reference>
<dbReference type="Proteomes" id="UP001227192">
    <property type="component" value="Unassembled WGS sequence"/>
</dbReference>
<feature type="region of interest" description="Disordered" evidence="1">
    <location>
        <begin position="182"/>
        <end position="204"/>
    </location>
</feature>
<keyword evidence="2" id="KW-0472">Membrane</keyword>
<evidence type="ECO:0000313" key="3">
    <source>
        <dbReference type="EMBL" id="KAJ9481274.1"/>
    </source>
</evidence>
<sequence length="319" mass="34071">MTSEPPKPTEGLQFHRRDDLETVTRVLTDAPVCGFFTDKIGPDDMAPYDCDSDYSCVYHMSNTAFPGLVGCCSDNDCGFTSTCYNSAKVSATPSITSGNTAFALFCTESTATECATFTWGGEDLTDYHCYSTPFIYGVYTTATFGTPTNGSITMATQYITKIGDDILNTYASSFDVSTSAQATATTTAHPSAGDSGKSRSSRSSGTIAGGVVGAVAGCACIGAGVILFLRKKKKSRQQDQSNELGQDGYQSVPEDQSSQNDRRLHAEVEANDPCQKIAEVEASDPRQKIAEVPGDSSHNVPQEVDSKTFIAELPADRKW</sequence>
<proteinExistence type="predicted"/>
<protein>
    <submittedName>
        <fullName evidence="3">Uncharacterized protein</fullName>
    </submittedName>
</protein>
<evidence type="ECO:0000313" key="4">
    <source>
        <dbReference type="Proteomes" id="UP001227192"/>
    </source>
</evidence>
<keyword evidence="4" id="KW-1185">Reference proteome</keyword>